<evidence type="ECO:0000313" key="2">
    <source>
        <dbReference type="Proteomes" id="UP000805193"/>
    </source>
</evidence>
<dbReference type="Proteomes" id="UP000805193">
    <property type="component" value="Unassembled WGS sequence"/>
</dbReference>
<reference evidence="1 2" key="1">
    <citation type="journal article" date="2020" name="Cell">
        <title>Large-Scale Comparative Analyses of Tick Genomes Elucidate Their Genetic Diversity and Vector Capacities.</title>
        <authorList>
            <consortium name="Tick Genome and Microbiome Consortium (TIGMIC)"/>
            <person name="Jia N."/>
            <person name="Wang J."/>
            <person name="Shi W."/>
            <person name="Du L."/>
            <person name="Sun Y."/>
            <person name="Zhan W."/>
            <person name="Jiang J.F."/>
            <person name="Wang Q."/>
            <person name="Zhang B."/>
            <person name="Ji P."/>
            <person name="Bell-Sakyi L."/>
            <person name="Cui X.M."/>
            <person name="Yuan T.T."/>
            <person name="Jiang B.G."/>
            <person name="Yang W.F."/>
            <person name="Lam T.T."/>
            <person name="Chang Q.C."/>
            <person name="Ding S.J."/>
            <person name="Wang X.J."/>
            <person name="Zhu J.G."/>
            <person name="Ruan X.D."/>
            <person name="Zhao L."/>
            <person name="Wei J.T."/>
            <person name="Ye R.Z."/>
            <person name="Que T.C."/>
            <person name="Du C.H."/>
            <person name="Zhou Y.H."/>
            <person name="Cheng J.X."/>
            <person name="Dai P.F."/>
            <person name="Guo W.B."/>
            <person name="Han X.H."/>
            <person name="Huang E.J."/>
            <person name="Li L.F."/>
            <person name="Wei W."/>
            <person name="Gao Y.C."/>
            <person name="Liu J.Z."/>
            <person name="Shao H.Z."/>
            <person name="Wang X."/>
            <person name="Wang C.C."/>
            <person name="Yang T.C."/>
            <person name="Huo Q.B."/>
            <person name="Li W."/>
            <person name="Chen H.Y."/>
            <person name="Chen S.E."/>
            <person name="Zhou L.G."/>
            <person name="Ni X.B."/>
            <person name="Tian J.H."/>
            <person name="Sheng Y."/>
            <person name="Liu T."/>
            <person name="Pan Y.S."/>
            <person name="Xia L.Y."/>
            <person name="Li J."/>
            <person name="Zhao F."/>
            <person name="Cao W.C."/>
        </authorList>
    </citation>
    <scope>NUCLEOTIDE SEQUENCE [LARGE SCALE GENOMIC DNA]</scope>
    <source>
        <strain evidence="1">Iper-2018</strain>
    </source>
</reference>
<accession>A0AC60Q3W0</accession>
<gene>
    <name evidence="1" type="ORF">HPB47_024627</name>
</gene>
<dbReference type="EMBL" id="JABSTQ010009530">
    <property type="protein sequence ID" value="KAG0428394.1"/>
    <property type="molecule type" value="Genomic_DNA"/>
</dbReference>
<organism evidence="1 2">
    <name type="scientific">Ixodes persulcatus</name>
    <name type="common">Taiga tick</name>
    <dbReference type="NCBI Taxonomy" id="34615"/>
    <lineage>
        <taxon>Eukaryota</taxon>
        <taxon>Metazoa</taxon>
        <taxon>Ecdysozoa</taxon>
        <taxon>Arthropoda</taxon>
        <taxon>Chelicerata</taxon>
        <taxon>Arachnida</taxon>
        <taxon>Acari</taxon>
        <taxon>Parasitiformes</taxon>
        <taxon>Ixodida</taxon>
        <taxon>Ixodoidea</taxon>
        <taxon>Ixodidae</taxon>
        <taxon>Ixodinae</taxon>
        <taxon>Ixodes</taxon>
    </lineage>
</organism>
<proteinExistence type="predicted"/>
<evidence type="ECO:0000313" key="1">
    <source>
        <dbReference type="EMBL" id="KAG0428394.1"/>
    </source>
</evidence>
<keyword evidence="2" id="KW-1185">Reference proteome</keyword>
<comment type="caution">
    <text evidence="1">The sequence shown here is derived from an EMBL/GenBank/DDBJ whole genome shotgun (WGS) entry which is preliminary data.</text>
</comment>
<sequence length="196" mass="21187">MTSMSWLSPCPRQQRNTMGGTLGHCTGRLMDTVLYPARHCVWLNWPSRGSWHDFYEAPLAIVGLSAFASSPGSASGTPVVRELAWHDDFHAQSKGSLPTADKPSETQVKPSVIPGTFTAPNKASIASIGCRVPVKLPQHYPADLFHAASSTSVFLNELHYSDRLTGQDMGTRNTATFSKTPGKVIVALKTPTALTH</sequence>
<protein>
    <submittedName>
        <fullName evidence="1">Uncharacterized protein</fullName>
    </submittedName>
</protein>
<name>A0AC60Q3W0_IXOPE</name>